<keyword evidence="1" id="KW-0805">Transcription regulation</keyword>
<dbReference type="Gene3D" id="1.10.150.60">
    <property type="entry name" value="ARID DNA-binding domain"/>
    <property type="match status" value="1"/>
</dbReference>
<dbReference type="InterPro" id="IPR036431">
    <property type="entry name" value="ARID_dom_sf"/>
</dbReference>
<evidence type="ECO:0000256" key="2">
    <source>
        <dbReference type="ARBA" id="ARBA00023163"/>
    </source>
</evidence>
<feature type="compositionally biased region" description="Polar residues" evidence="4">
    <location>
        <begin position="290"/>
        <end position="309"/>
    </location>
</feature>
<evidence type="ECO:0000256" key="1">
    <source>
        <dbReference type="ARBA" id="ARBA00023015"/>
    </source>
</evidence>
<dbReference type="InterPro" id="IPR051232">
    <property type="entry name" value="ARID/SWI1_ChromRemod"/>
</dbReference>
<dbReference type="InterPro" id="IPR001606">
    <property type="entry name" value="ARID_dom"/>
</dbReference>
<organism evidence="6 7">
    <name type="scientific">Marasmius tenuissimus</name>
    <dbReference type="NCBI Taxonomy" id="585030"/>
    <lineage>
        <taxon>Eukaryota</taxon>
        <taxon>Fungi</taxon>
        <taxon>Dikarya</taxon>
        <taxon>Basidiomycota</taxon>
        <taxon>Agaricomycotina</taxon>
        <taxon>Agaricomycetes</taxon>
        <taxon>Agaricomycetidae</taxon>
        <taxon>Agaricales</taxon>
        <taxon>Marasmiineae</taxon>
        <taxon>Marasmiaceae</taxon>
        <taxon>Marasmius</taxon>
    </lineage>
</organism>
<sequence>MLGQNGLQRQGSSNFAPSFDTSYNQLDGPLQKQMIALSQANQARMNSNSSSYTNPGGGTNSASFLGGMQDSLHGGPGSPNFQIPTNTSLNTPLFDPSMSHPPNPVNRSGHPPTLQERSQSFLQSLAGFMVKQNTPLPPQLTGVTVPNYDPTTSMFHEIEPSQEPGSFRLAGKDVDLFRLWGTVYQRGGSTMITNNNLWPSFLPLFDLPEHYPSSDGASMVPVAQSLQQHYNLIFGSFEEFYRKNSLEKQRMQAHAMRQMNGTGQLPATPTRPGPSNPMQQMARGPLGGVNPNSPSNVSFPQTAPGTPQNMKGPMDSFMEGSVSEDSQGLKRKLEAEELDGKRVRQRTESLDAVFPAGSERSVVGPSNPASSSQTTTMNPQPRVRLEPSRRKIEYVPFAREVETYGGRDLNQIEMEMGQQTRRQLRELADWGIIDIDSLTMSIRSRLSTELSYALTTFTLLSTMKGQQPNTGFPLHNAPDLLEEVFDLLEDLAFEGVEDSFDSARDDQEITTNRTLVNIVLEEESSPFAGLDRHKQLHNHSPGLRNKPGTIILSILNIIRNLCVMSDNGTFIARHPRALDLILRVCDLSSDVAPRPASPALSLSELVTARKDVLYTISSIAPSIRLAEDSASPSKSSLRMTKRVFRLIASYLVDPAEAITPMGYVQAIGGINAHRHPMPPSSADIALEVFTRLGLPDMNRQVFAKAVSQASLWPFFVSLVRRLPIVDADFHIIVMHKDFWLSYLEKLIMALYALAFLSPPKLKNKMKLDRGVGFTGVMVRMIHKLLVQSNPDIRQHFYIALRRAVETMKVIDDGADSFHISEPTVSTLSFGVGYGEVGDNDMEKGTGLLGSRREMGWDFILTREVNHDEQMFAELESLLRVEF</sequence>
<keyword evidence="3" id="KW-0539">Nucleus</keyword>
<keyword evidence="7" id="KW-1185">Reference proteome</keyword>
<evidence type="ECO:0000313" key="6">
    <source>
        <dbReference type="EMBL" id="KAL0072113.1"/>
    </source>
</evidence>
<dbReference type="EMBL" id="JBBXMP010000002">
    <property type="protein sequence ID" value="KAL0072113.1"/>
    <property type="molecule type" value="Genomic_DNA"/>
</dbReference>
<evidence type="ECO:0000256" key="3">
    <source>
        <dbReference type="ARBA" id="ARBA00023242"/>
    </source>
</evidence>
<accession>A0ABR3AET9</accession>
<feature type="compositionally biased region" description="Polar residues" evidence="4">
    <location>
        <begin position="79"/>
        <end position="91"/>
    </location>
</feature>
<protein>
    <recommendedName>
        <fullName evidence="5">ARID domain-containing protein</fullName>
    </recommendedName>
</protein>
<feature type="compositionally biased region" description="Polar residues" evidence="4">
    <location>
        <begin position="367"/>
        <end position="379"/>
    </location>
</feature>
<reference evidence="6 7" key="1">
    <citation type="submission" date="2024-05" db="EMBL/GenBank/DDBJ databases">
        <title>A draft genome resource for the thread blight pathogen Marasmius tenuissimus strain MS-2.</title>
        <authorList>
            <person name="Yulfo-Soto G.E."/>
            <person name="Baruah I.K."/>
            <person name="Amoako-Attah I."/>
            <person name="Bukari Y."/>
            <person name="Meinhardt L.W."/>
            <person name="Bailey B.A."/>
            <person name="Cohen S.P."/>
        </authorList>
    </citation>
    <scope>NUCLEOTIDE SEQUENCE [LARGE SCALE GENOMIC DNA]</scope>
    <source>
        <strain evidence="6 7">MS-2</strain>
    </source>
</reference>
<dbReference type="PROSITE" id="PS51011">
    <property type="entry name" value="ARID"/>
    <property type="match status" value="1"/>
</dbReference>
<name>A0ABR3AET9_9AGAR</name>
<feature type="domain" description="ARID" evidence="5">
    <location>
        <begin position="115"/>
        <end position="242"/>
    </location>
</feature>
<comment type="caution">
    <text evidence="6">The sequence shown here is derived from an EMBL/GenBank/DDBJ whole genome shotgun (WGS) entry which is preliminary data.</text>
</comment>
<dbReference type="SMART" id="SM00501">
    <property type="entry name" value="BRIGHT"/>
    <property type="match status" value="1"/>
</dbReference>
<dbReference type="SMART" id="SM01014">
    <property type="entry name" value="ARID"/>
    <property type="match status" value="1"/>
</dbReference>
<evidence type="ECO:0000259" key="5">
    <source>
        <dbReference type="PROSITE" id="PS51011"/>
    </source>
</evidence>
<feature type="region of interest" description="Disordered" evidence="4">
    <location>
        <begin position="1"/>
        <end position="26"/>
    </location>
</feature>
<keyword evidence="2" id="KW-0804">Transcription</keyword>
<dbReference type="PANTHER" id="PTHR13964">
    <property type="entry name" value="RBP-RELATED"/>
    <property type="match status" value="1"/>
</dbReference>
<evidence type="ECO:0000313" key="7">
    <source>
        <dbReference type="Proteomes" id="UP001437256"/>
    </source>
</evidence>
<dbReference type="CDD" id="cd16100">
    <property type="entry name" value="ARID"/>
    <property type="match status" value="1"/>
</dbReference>
<feature type="compositionally biased region" description="Polar residues" evidence="4">
    <location>
        <begin position="1"/>
        <end position="25"/>
    </location>
</feature>
<feature type="compositionally biased region" description="Polar residues" evidence="4">
    <location>
        <begin position="40"/>
        <end position="54"/>
    </location>
</feature>
<gene>
    <name evidence="6" type="ORF">AAF712_001036</name>
</gene>
<feature type="region of interest" description="Disordered" evidence="4">
    <location>
        <begin position="252"/>
        <end position="329"/>
    </location>
</feature>
<feature type="region of interest" description="Disordered" evidence="4">
    <location>
        <begin position="40"/>
        <end position="114"/>
    </location>
</feature>
<evidence type="ECO:0000256" key="4">
    <source>
        <dbReference type="SAM" id="MobiDB-lite"/>
    </source>
</evidence>
<dbReference type="Proteomes" id="UP001437256">
    <property type="component" value="Unassembled WGS sequence"/>
</dbReference>
<proteinExistence type="predicted"/>
<dbReference type="Pfam" id="PF01388">
    <property type="entry name" value="ARID"/>
    <property type="match status" value="1"/>
</dbReference>
<dbReference type="PANTHER" id="PTHR13964:SF27">
    <property type="entry name" value="HAT-TRICK, ISOFORM D"/>
    <property type="match status" value="1"/>
</dbReference>
<feature type="region of interest" description="Disordered" evidence="4">
    <location>
        <begin position="358"/>
        <end position="382"/>
    </location>
</feature>
<dbReference type="SUPFAM" id="SSF46774">
    <property type="entry name" value="ARID-like"/>
    <property type="match status" value="1"/>
</dbReference>